<comment type="catalytic activity">
    <reaction evidence="12 13">
        <text>2 pyruvate + H(+) = (2S)-2-acetolactate + CO2</text>
        <dbReference type="Rhea" id="RHEA:25249"/>
        <dbReference type="ChEBI" id="CHEBI:15361"/>
        <dbReference type="ChEBI" id="CHEBI:15378"/>
        <dbReference type="ChEBI" id="CHEBI:16526"/>
        <dbReference type="ChEBI" id="CHEBI:58476"/>
        <dbReference type="EC" id="2.2.1.6"/>
    </reaction>
</comment>
<dbReference type="InterPro" id="IPR000399">
    <property type="entry name" value="TPP-bd_CS"/>
</dbReference>
<comment type="caution">
    <text evidence="18">The sequence shown here is derived from an EMBL/GenBank/DDBJ whole genome shotgun (WGS) entry which is preliminary data.</text>
</comment>
<evidence type="ECO:0000256" key="2">
    <source>
        <dbReference type="ARBA" id="ARBA00005025"/>
    </source>
</evidence>
<dbReference type="SUPFAM" id="SSF52467">
    <property type="entry name" value="DHS-like NAD/FAD-binding domain"/>
    <property type="match status" value="1"/>
</dbReference>
<dbReference type="InterPro" id="IPR012000">
    <property type="entry name" value="Thiamin_PyroP_enz_cen_dom"/>
</dbReference>
<dbReference type="RefSeq" id="WP_131007273.1">
    <property type="nucleotide sequence ID" value="NZ_BFAX01000003.1"/>
</dbReference>
<feature type="region of interest" description="Disordered" evidence="14">
    <location>
        <begin position="594"/>
        <end position="616"/>
    </location>
</feature>
<dbReference type="InterPro" id="IPR029035">
    <property type="entry name" value="DHS-like_NAD/FAD-binding_dom"/>
</dbReference>
<dbReference type="FunFam" id="3.40.50.1220:FF:000008">
    <property type="entry name" value="Acetolactate synthase"/>
    <property type="match status" value="1"/>
</dbReference>
<dbReference type="AlphaFoldDB" id="A0A401HQM5"/>
<evidence type="ECO:0000256" key="4">
    <source>
        <dbReference type="ARBA" id="ARBA00022605"/>
    </source>
</evidence>
<evidence type="ECO:0000256" key="13">
    <source>
        <dbReference type="RuleBase" id="RU003591"/>
    </source>
</evidence>
<evidence type="ECO:0000256" key="5">
    <source>
        <dbReference type="ARBA" id="ARBA00022630"/>
    </source>
</evidence>
<reference evidence="18 19" key="1">
    <citation type="journal article" date="2019" name="Int. J. Syst. Evol. Microbiol.">
        <title>Methanofervidicoccus abyssi gen. nov., sp. nov., a hydrogenotrophic methanogen, isolated from a hydrothermal vent chimney in the Mid-Cayman Spreading Center, the Caribbean Sea.</title>
        <authorList>
            <person name="Sakai S."/>
            <person name="Takaki Y."/>
            <person name="Miyazaki M."/>
            <person name="Ogawara M."/>
            <person name="Yanagawa K."/>
            <person name="Miyazaki J."/>
            <person name="Takai K."/>
        </authorList>
    </citation>
    <scope>NUCLEOTIDE SEQUENCE [LARGE SCALE GENOMIC DNA]</scope>
    <source>
        <strain evidence="18 19">HHB</strain>
    </source>
</reference>
<evidence type="ECO:0000256" key="3">
    <source>
        <dbReference type="ARBA" id="ARBA00007812"/>
    </source>
</evidence>
<dbReference type="GO" id="GO:0003984">
    <property type="term" value="F:acetolactate synthase activity"/>
    <property type="evidence" value="ECO:0007669"/>
    <property type="project" value="UniProtKB-EC"/>
</dbReference>
<comment type="pathway">
    <text evidence="1 13">Amino-acid biosynthesis; L-isoleucine biosynthesis; L-isoleucine from 2-oxobutanoate: step 1/4.</text>
</comment>
<dbReference type="Pfam" id="PF02775">
    <property type="entry name" value="TPP_enzyme_C"/>
    <property type="match status" value="1"/>
</dbReference>
<evidence type="ECO:0000256" key="12">
    <source>
        <dbReference type="ARBA" id="ARBA00048670"/>
    </source>
</evidence>
<dbReference type="FunFam" id="3.40.50.970:FF:000016">
    <property type="entry name" value="Acetolactate synthase"/>
    <property type="match status" value="1"/>
</dbReference>
<gene>
    <name evidence="18" type="ORF">MHHB_P0732</name>
</gene>
<feature type="domain" description="Thiamine pyrophosphate enzyme TPP-binding" evidence="16">
    <location>
        <begin position="400"/>
        <end position="548"/>
    </location>
</feature>
<dbReference type="GO" id="GO:0000287">
    <property type="term" value="F:magnesium ion binding"/>
    <property type="evidence" value="ECO:0007669"/>
    <property type="project" value="UniProtKB-UniRule"/>
</dbReference>
<dbReference type="GO" id="GO:0009097">
    <property type="term" value="P:isoleucine biosynthetic process"/>
    <property type="evidence" value="ECO:0007669"/>
    <property type="project" value="UniProtKB-UniPathway"/>
</dbReference>
<evidence type="ECO:0000256" key="8">
    <source>
        <dbReference type="ARBA" id="ARBA00022827"/>
    </source>
</evidence>
<dbReference type="PANTHER" id="PTHR18968">
    <property type="entry name" value="THIAMINE PYROPHOSPHATE ENZYMES"/>
    <property type="match status" value="1"/>
</dbReference>
<dbReference type="OrthoDB" id="6837at2157"/>
<keyword evidence="10 13" id="KW-0786">Thiamine pyrophosphate</keyword>
<evidence type="ECO:0000256" key="9">
    <source>
        <dbReference type="ARBA" id="ARBA00022842"/>
    </source>
</evidence>
<dbReference type="GO" id="GO:0030976">
    <property type="term" value="F:thiamine pyrophosphate binding"/>
    <property type="evidence" value="ECO:0007669"/>
    <property type="project" value="UniProtKB-UniRule"/>
</dbReference>
<evidence type="ECO:0000256" key="10">
    <source>
        <dbReference type="ARBA" id="ARBA00023052"/>
    </source>
</evidence>
<dbReference type="CDD" id="cd02015">
    <property type="entry name" value="TPP_AHAS"/>
    <property type="match status" value="1"/>
</dbReference>
<dbReference type="UniPathway" id="UPA00049">
    <property type="reaction ID" value="UER00059"/>
</dbReference>
<dbReference type="UniPathway" id="UPA00047">
    <property type="reaction ID" value="UER00055"/>
</dbReference>
<dbReference type="Pfam" id="PF00205">
    <property type="entry name" value="TPP_enzyme_M"/>
    <property type="match status" value="1"/>
</dbReference>
<dbReference type="NCBIfam" id="TIGR00118">
    <property type="entry name" value="acolac_lg"/>
    <property type="match status" value="1"/>
</dbReference>
<dbReference type="NCBIfam" id="NF004919">
    <property type="entry name" value="PRK06276.1"/>
    <property type="match status" value="1"/>
</dbReference>
<comment type="cofactor">
    <cofactor evidence="13">
        <name>thiamine diphosphate</name>
        <dbReference type="ChEBI" id="CHEBI:58937"/>
    </cofactor>
    <text evidence="13">Binds 1 thiamine pyrophosphate per subunit.</text>
</comment>
<dbReference type="InterPro" id="IPR029061">
    <property type="entry name" value="THDP-binding"/>
</dbReference>
<feature type="compositionally biased region" description="Basic and acidic residues" evidence="14">
    <location>
        <begin position="594"/>
        <end position="604"/>
    </location>
</feature>
<dbReference type="InterPro" id="IPR012846">
    <property type="entry name" value="Acetolactate_synth_lsu"/>
</dbReference>
<keyword evidence="4 13" id="KW-0028">Amino-acid biosynthesis</keyword>
<dbReference type="GO" id="GO:0050660">
    <property type="term" value="F:flavin adenine dinucleotide binding"/>
    <property type="evidence" value="ECO:0007669"/>
    <property type="project" value="InterPro"/>
</dbReference>
<evidence type="ECO:0000256" key="11">
    <source>
        <dbReference type="ARBA" id="ARBA00023304"/>
    </source>
</evidence>
<evidence type="ECO:0000313" key="19">
    <source>
        <dbReference type="Proteomes" id="UP000290527"/>
    </source>
</evidence>
<dbReference type="SUPFAM" id="SSF52518">
    <property type="entry name" value="Thiamin diphosphate-binding fold (THDP-binding)"/>
    <property type="match status" value="2"/>
</dbReference>
<dbReference type="FunFam" id="3.40.50.970:FF:000007">
    <property type="entry name" value="Acetolactate synthase"/>
    <property type="match status" value="1"/>
</dbReference>
<dbReference type="Gene3D" id="3.40.50.1220">
    <property type="entry name" value="TPP-binding domain"/>
    <property type="match status" value="1"/>
</dbReference>
<dbReference type="GO" id="GO:0044272">
    <property type="term" value="P:sulfur compound biosynthetic process"/>
    <property type="evidence" value="ECO:0007669"/>
    <property type="project" value="UniProtKB-ARBA"/>
</dbReference>
<dbReference type="InterPro" id="IPR039368">
    <property type="entry name" value="AHAS_TPP"/>
</dbReference>
<evidence type="ECO:0000313" key="18">
    <source>
        <dbReference type="EMBL" id="GBF36502.1"/>
    </source>
</evidence>
<dbReference type="InterPro" id="IPR011766">
    <property type="entry name" value="TPP_enzyme_TPP-bd"/>
</dbReference>
<protein>
    <recommendedName>
        <fullName evidence="13">Acetolactate synthase</fullName>
        <ecNumber evidence="13">2.2.1.6</ecNumber>
    </recommendedName>
</protein>
<organism evidence="18 19">
    <name type="scientific">Methanofervidicoccus abyssi</name>
    <dbReference type="NCBI Taxonomy" id="2082189"/>
    <lineage>
        <taxon>Archaea</taxon>
        <taxon>Methanobacteriati</taxon>
        <taxon>Methanobacteriota</taxon>
        <taxon>Methanomada group</taxon>
        <taxon>Methanococci</taxon>
        <taxon>Methanococcales</taxon>
        <taxon>Methanofervidicoccus</taxon>
    </lineage>
</organism>
<dbReference type="InterPro" id="IPR045229">
    <property type="entry name" value="TPP_enz"/>
</dbReference>
<proteinExistence type="inferred from homology"/>
<evidence type="ECO:0000256" key="7">
    <source>
        <dbReference type="ARBA" id="ARBA00022723"/>
    </source>
</evidence>
<dbReference type="PANTHER" id="PTHR18968:SF13">
    <property type="entry name" value="ACETOLACTATE SYNTHASE CATALYTIC SUBUNIT, MITOCHONDRIAL"/>
    <property type="match status" value="1"/>
</dbReference>
<comment type="similarity">
    <text evidence="3 13">Belongs to the TPP enzyme family.</text>
</comment>
<comment type="cofactor">
    <cofactor evidence="13">
        <name>Mg(2+)</name>
        <dbReference type="ChEBI" id="CHEBI:18420"/>
    </cofactor>
    <text evidence="13">Binds 1 Mg(2+) ion per subunit.</text>
</comment>
<feature type="domain" description="Thiamine pyrophosphate enzyme N-terminal TPP-binding" evidence="17">
    <location>
        <begin position="1"/>
        <end position="116"/>
    </location>
</feature>
<keyword evidence="5" id="KW-0285">Flavoprotein</keyword>
<evidence type="ECO:0000256" key="1">
    <source>
        <dbReference type="ARBA" id="ARBA00004974"/>
    </source>
</evidence>
<keyword evidence="11 13" id="KW-0100">Branched-chain amino acid biosynthesis</keyword>
<dbReference type="Gene3D" id="3.40.50.970">
    <property type="match status" value="2"/>
</dbReference>
<dbReference type="Proteomes" id="UP000290527">
    <property type="component" value="Unassembled WGS sequence"/>
</dbReference>
<keyword evidence="19" id="KW-1185">Reference proteome</keyword>
<evidence type="ECO:0000259" key="15">
    <source>
        <dbReference type="Pfam" id="PF00205"/>
    </source>
</evidence>
<dbReference type="PROSITE" id="PS00187">
    <property type="entry name" value="TPP_ENZYMES"/>
    <property type="match status" value="1"/>
</dbReference>
<dbReference type="Pfam" id="PF02776">
    <property type="entry name" value="TPP_enzyme_N"/>
    <property type="match status" value="1"/>
</dbReference>
<comment type="pathway">
    <text evidence="2 13">Amino-acid biosynthesis; L-valine biosynthesis; L-valine from pyruvate: step 1/4.</text>
</comment>
<dbReference type="EMBL" id="BFAX01000003">
    <property type="protein sequence ID" value="GBF36502.1"/>
    <property type="molecule type" value="Genomic_DNA"/>
</dbReference>
<keyword evidence="7 13" id="KW-0479">Metal-binding</keyword>
<keyword evidence="9 13" id="KW-0460">Magnesium</keyword>
<accession>A0A401HQM5</accession>
<name>A0A401HQM5_9EURY</name>
<keyword evidence="6 13" id="KW-0808">Transferase</keyword>
<dbReference type="CDD" id="cd07035">
    <property type="entry name" value="TPP_PYR_POX_like"/>
    <property type="match status" value="1"/>
</dbReference>
<sequence length="616" mass="67497">MRGAEALIKALEYEGVKVIFGYPGGALLPFYDALYDSDLIHILTRHEQGAAHAADGYARASGKVGICVGTSGPGATNLVTGVATAYADSSPIIAITGQVPTRLIGNDAFQEIDALGIFMPIVKHNFQIRRSKDIPAIVRSAFEIAKTGRPGPVHIDLPKDVQEEEFDIEENPIPAKIDLPGYKPTIKGHPKQIKMAVNAIMTAERPVIIAGGGVNIANATEELLKLAELCSIPVCTTLMGKGSFPEDHPLSLGMVGMHGTKPANYAVSECDLLIAIGCRFSDRITGDISSFAPYAKIIHIDIDPAEIGKNVDVDIPIVGDAKVVLGDMISYFLKMCREGGKELSNDGRREWLEYLESLKRSKIPKMNYDDIPIKPQRIVKELMNVIEELKLKDRYIITTDVGQNQMWMAHYFKVHLPRTFLSSGGLGTMGFGLPSAIGAKIAKPDSKVICVTGDGGLMMNIQELGTVADYGIPVVICVFDNRTLGMVYQWQNLFYGKRQCNVNFGDSPDFVKVAKGYGIKAQKVTDPKDIKEALKEALLSDEPYLIDFIIDPAEGLPMVPPGGKLKNIIDPVRERPKEKIPCFNEIKSKLLEDSKERDNTKETLQDLNSPVEREIY</sequence>
<dbReference type="GO" id="GO:0005948">
    <property type="term" value="C:acetolactate synthase complex"/>
    <property type="evidence" value="ECO:0007669"/>
    <property type="project" value="TreeGrafter"/>
</dbReference>
<keyword evidence="8" id="KW-0274">FAD</keyword>
<evidence type="ECO:0000256" key="6">
    <source>
        <dbReference type="ARBA" id="ARBA00022679"/>
    </source>
</evidence>
<evidence type="ECO:0000259" key="16">
    <source>
        <dbReference type="Pfam" id="PF02775"/>
    </source>
</evidence>
<feature type="domain" description="Thiamine pyrophosphate enzyme central" evidence="15">
    <location>
        <begin position="193"/>
        <end position="326"/>
    </location>
</feature>
<dbReference type="InterPro" id="IPR012001">
    <property type="entry name" value="Thiamin_PyroP_enz_TPP-bd_dom"/>
</dbReference>
<evidence type="ECO:0000256" key="14">
    <source>
        <dbReference type="SAM" id="MobiDB-lite"/>
    </source>
</evidence>
<dbReference type="EC" id="2.2.1.6" evidence="13"/>
<dbReference type="GO" id="GO:0009099">
    <property type="term" value="P:L-valine biosynthetic process"/>
    <property type="evidence" value="ECO:0007669"/>
    <property type="project" value="UniProtKB-UniPathway"/>
</dbReference>
<evidence type="ECO:0000259" key="17">
    <source>
        <dbReference type="Pfam" id="PF02776"/>
    </source>
</evidence>